<dbReference type="Gene3D" id="1.10.287.1490">
    <property type="match status" value="1"/>
</dbReference>
<protein>
    <submittedName>
        <fullName evidence="2">Uncharacterized protein</fullName>
    </submittedName>
</protein>
<evidence type="ECO:0000313" key="2">
    <source>
        <dbReference type="EMBL" id="CAF1110566.1"/>
    </source>
</evidence>
<evidence type="ECO:0000256" key="1">
    <source>
        <dbReference type="SAM" id="Coils"/>
    </source>
</evidence>
<dbReference type="AlphaFoldDB" id="A0A814PTF9"/>
<gene>
    <name evidence="2" type="ORF">OXX778_LOCUS21601</name>
</gene>
<dbReference type="Proteomes" id="UP000663879">
    <property type="component" value="Unassembled WGS sequence"/>
</dbReference>
<name>A0A814PTF9_9BILA</name>
<accession>A0A814PTF9</accession>
<evidence type="ECO:0000313" key="3">
    <source>
        <dbReference type="Proteomes" id="UP000663879"/>
    </source>
</evidence>
<dbReference type="EMBL" id="CAJNOC010008140">
    <property type="protein sequence ID" value="CAF1110566.1"/>
    <property type="molecule type" value="Genomic_DNA"/>
</dbReference>
<keyword evidence="3" id="KW-1185">Reference proteome</keyword>
<sequence length="138" mass="16210">MFEKLRVKDDNISQLVTSSSQDRLKVNDLELRLKNETSVKDQFEKELKSLRVKHQALIDENNSINDKLLSLKSQLNEIEAEYSYGADQFDLLDNDYNNLKRRFSECEVENNKLKNELEIVMAEKLVAVENYDELHKKS</sequence>
<keyword evidence="1" id="KW-0175">Coiled coil</keyword>
<comment type="caution">
    <text evidence="2">The sequence shown here is derived from an EMBL/GenBank/DDBJ whole genome shotgun (WGS) entry which is preliminary data.</text>
</comment>
<feature type="coiled-coil region" evidence="1">
    <location>
        <begin position="26"/>
        <end position="123"/>
    </location>
</feature>
<organism evidence="2 3">
    <name type="scientific">Brachionus calyciflorus</name>
    <dbReference type="NCBI Taxonomy" id="104777"/>
    <lineage>
        <taxon>Eukaryota</taxon>
        <taxon>Metazoa</taxon>
        <taxon>Spiralia</taxon>
        <taxon>Gnathifera</taxon>
        <taxon>Rotifera</taxon>
        <taxon>Eurotatoria</taxon>
        <taxon>Monogononta</taxon>
        <taxon>Pseudotrocha</taxon>
        <taxon>Ploima</taxon>
        <taxon>Brachionidae</taxon>
        <taxon>Brachionus</taxon>
    </lineage>
</organism>
<reference evidence="2" key="1">
    <citation type="submission" date="2021-02" db="EMBL/GenBank/DDBJ databases">
        <authorList>
            <person name="Nowell W R."/>
        </authorList>
    </citation>
    <scope>NUCLEOTIDE SEQUENCE</scope>
    <source>
        <strain evidence="2">Ploen Becks lab</strain>
    </source>
</reference>
<proteinExistence type="predicted"/>